<reference evidence="1 2" key="1">
    <citation type="submission" date="2016-10" db="EMBL/GenBank/DDBJ databases">
        <authorList>
            <person name="de Groot N.N."/>
        </authorList>
    </citation>
    <scope>NUCLEOTIDE SEQUENCE [LARGE SCALE GENOMIC DNA]</scope>
    <source>
        <strain evidence="1 2">CGMCC 4.5598</strain>
    </source>
</reference>
<keyword evidence="2" id="KW-1185">Reference proteome</keyword>
<dbReference type="RefSeq" id="WP_091094025.1">
    <property type="nucleotide sequence ID" value="NZ_FOHX01000027.1"/>
</dbReference>
<dbReference type="AlphaFoldDB" id="A0A1I0LTQ7"/>
<sequence length="99" mass="10789">MTITLYETNSEILVVANGDQAWSFIAWGEDMRGKFAADAAAWAAGDWAPNEGDGQSPTFVDDKLREVATWDAEQGLQVLVKPYELGGAARDYLGVHPED</sequence>
<organism evidence="1 2">
    <name type="scientific">Nonomuraea wenchangensis</name>
    <dbReference type="NCBI Taxonomy" id="568860"/>
    <lineage>
        <taxon>Bacteria</taxon>
        <taxon>Bacillati</taxon>
        <taxon>Actinomycetota</taxon>
        <taxon>Actinomycetes</taxon>
        <taxon>Streptosporangiales</taxon>
        <taxon>Streptosporangiaceae</taxon>
        <taxon>Nonomuraea</taxon>
    </lineage>
</organism>
<gene>
    <name evidence="1" type="ORF">SAMN05421811_12754</name>
</gene>
<dbReference type="STRING" id="568860.SAMN05421811_12754"/>
<dbReference type="Proteomes" id="UP000199361">
    <property type="component" value="Unassembled WGS sequence"/>
</dbReference>
<evidence type="ECO:0000313" key="1">
    <source>
        <dbReference type="EMBL" id="SEU46500.1"/>
    </source>
</evidence>
<evidence type="ECO:0000313" key="2">
    <source>
        <dbReference type="Proteomes" id="UP000199361"/>
    </source>
</evidence>
<accession>A0A1I0LTQ7</accession>
<dbReference type="OrthoDB" id="9904905at2"/>
<protein>
    <submittedName>
        <fullName evidence="1">Uncharacterized protein</fullName>
    </submittedName>
</protein>
<name>A0A1I0LTQ7_9ACTN</name>
<proteinExistence type="predicted"/>
<dbReference type="EMBL" id="FOHX01000027">
    <property type="protein sequence ID" value="SEU46500.1"/>
    <property type="molecule type" value="Genomic_DNA"/>
</dbReference>